<evidence type="ECO:0000256" key="7">
    <source>
        <dbReference type="ARBA" id="ARBA00041857"/>
    </source>
</evidence>
<proteinExistence type="predicted"/>
<evidence type="ECO:0000256" key="12">
    <source>
        <dbReference type="ARBA" id="ARBA00043748"/>
    </source>
</evidence>
<dbReference type="GO" id="GO:0005576">
    <property type="term" value="C:extracellular region"/>
    <property type="evidence" value="ECO:0007669"/>
    <property type="project" value="UniProtKB-SubCell"/>
</dbReference>
<accession>A0AAD7D713</accession>
<evidence type="ECO:0000256" key="14">
    <source>
        <dbReference type="ARBA" id="ARBA00044106"/>
    </source>
</evidence>
<reference evidence="18" key="1">
    <citation type="submission" date="2023-03" db="EMBL/GenBank/DDBJ databases">
        <title>Massive genome expansion in bonnet fungi (Mycena s.s.) driven by repeated elements and novel gene families across ecological guilds.</title>
        <authorList>
            <consortium name="Lawrence Berkeley National Laboratory"/>
            <person name="Harder C.B."/>
            <person name="Miyauchi S."/>
            <person name="Viragh M."/>
            <person name="Kuo A."/>
            <person name="Thoen E."/>
            <person name="Andreopoulos B."/>
            <person name="Lu D."/>
            <person name="Skrede I."/>
            <person name="Drula E."/>
            <person name="Henrissat B."/>
            <person name="Morin E."/>
            <person name="Kohler A."/>
            <person name="Barry K."/>
            <person name="LaButti K."/>
            <person name="Morin E."/>
            <person name="Salamov A."/>
            <person name="Lipzen A."/>
            <person name="Mereny Z."/>
            <person name="Hegedus B."/>
            <person name="Baldrian P."/>
            <person name="Stursova M."/>
            <person name="Weitz H."/>
            <person name="Taylor A."/>
            <person name="Grigoriev I.V."/>
            <person name="Nagy L.G."/>
            <person name="Martin F."/>
            <person name="Kauserud H."/>
        </authorList>
    </citation>
    <scope>NUCLEOTIDE SEQUENCE</scope>
    <source>
        <strain evidence="18">CBHHK067</strain>
    </source>
</reference>
<evidence type="ECO:0000256" key="1">
    <source>
        <dbReference type="ARBA" id="ARBA00004613"/>
    </source>
</evidence>
<dbReference type="GO" id="GO:0016158">
    <property type="term" value="F:inositol hexakisphosphate 3-phosphatase activity"/>
    <property type="evidence" value="ECO:0007669"/>
    <property type="project" value="UniProtKB-EC"/>
</dbReference>
<dbReference type="PROSITE" id="PS00778">
    <property type="entry name" value="HIS_ACID_PHOSPHAT_2"/>
    <property type="match status" value="1"/>
</dbReference>
<comment type="catalytic activity">
    <reaction evidence="13">
        <text>1D-myo-inositol hexakisphosphate + H2O = 1D-myo-inositol 1,2,4,5,6-pentakisphosphate + phosphate</text>
        <dbReference type="Rhea" id="RHEA:16989"/>
        <dbReference type="ChEBI" id="CHEBI:15377"/>
        <dbReference type="ChEBI" id="CHEBI:43474"/>
        <dbReference type="ChEBI" id="CHEBI:57798"/>
        <dbReference type="ChEBI" id="CHEBI:58130"/>
        <dbReference type="EC" id="3.1.3.8"/>
    </reaction>
    <physiologicalReaction direction="left-to-right" evidence="13">
        <dbReference type="Rhea" id="RHEA:16990"/>
    </physiologicalReaction>
</comment>
<evidence type="ECO:0000256" key="4">
    <source>
        <dbReference type="ARBA" id="ARBA00022801"/>
    </source>
</evidence>
<comment type="catalytic activity">
    <reaction evidence="9">
        <text>1D-myo-inositol 1,2,5,6-tetrakisphosphate + H2O = 1D-myo-inositol 1,2,6-trisphosphate + phosphate</text>
        <dbReference type="Rhea" id="RHEA:77119"/>
        <dbReference type="ChEBI" id="CHEBI:15377"/>
        <dbReference type="ChEBI" id="CHEBI:43474"/>
        <dbReference type="ChEBI" id="CHEBI:195535"/>
        <dbReference type="ChEBI" id="CHEBI:195537"/>
    </reaction>
    <physiologicalReaction direction="left-to-right" evidence="9">
        <dbReference type="Rhea" id="RHEA:77120"/>
    </physiologicalReaction>
</comment>
<organism evidence="18 19">
    <name type="scientific">Mycena rosella</name>
    <name type="common">Pink bonnet</name>
    <name type="synonym">Agaricus rosellus</name>
    <dbReference type="NCBI Taxonomy" id="1033263"/>
    <lineage>
        <taxon>Eukaryota</taxon>
        <taxon>Fungi</taxon>
        <taxon>Dikarya</taxon>
        <taxon>Basidiomycota</taxon>
        <taxon>Agaricomycotina</taxon>
        <taxon>Agaricomycetes</taxon>
        <taxon>Agaricomycetidae</taxon>
        <taxon>Agaricales</taxon>
        <taxon>Marasmiineae</taxon>
        <taxon>Mycenaceae</taxon>
        <taxon>Mycena</taxon>
    </lineage>
</organism>
<feature type="disulfide bond" evidence="17">
    <location>
        <begin position="223"/>
        <end position="251"/>
    </location>
</feature>
<keyword evidence="6" id="KW-0325">Glycoprotein</keyword>
<protein>
    <recommendedName>
        <fullName evidence="14">Phytase A</fullName>
    </recommendedName>
    <alternativeName>
        <fullName evidence="15">Histidine acid phosphatase phyA</fullName>
    </alternativeName>
    <alternativeName>
        <fullName evidence="8">Myo-inositol hexakisphosphate phosphohydrolase A</fullName>
    </alternativeName>
    <alternativeName>
        <fullName evidence="7">Myo-inositol-hexaphosphate 3-phosphohydrolase A</fullName>
    </alternativeName>
</protein>
<keyword evidence="4" id="KW-0378">Hydrolase</keyword>
<dbReference type="EMBL" id="JARKIE010000114">
    <property type="protein sequence ID" value="KAJ7681800.1"/>
    <property type="molecule type" value="Genomic_DNA"/>
</dbReference>
<name>A0AAD7D713_MYCRO</name>
<sequence length="437" mass="46793">MRVKYIFLPPNCEPEFDLRKSWGAYSPFFSVADYTPPPEGCEVTQVNILQRHGARYPTLGAALNIVSAVSKLQSVDAYTHPSMQFLSSFVYTLGVNDLVPSGALQSYEAGARVFERYANLVDADNIPFVRASSGTRVVDSANNWTAGFSAASHHVYTPPLSVILSEEGNDTLENHMCPNAGSSDVQAAEWLAVYAPAITARLNSWAPGAGLIDVETHALISLCAFHTAASASAAAPAAAPAPDPAPLSPFCALFTPADFAGFDYAADLDKYYSTGYGGALGRVQGVGFANELLARLTRSAVRDRTQTNATLDADPATFPLDRTVYADFSHDNAMVAIFGALGLFRQPRPLSTAGPDARRTWRTHEMVPFSGRMVVEKLACDGGEYVRILVNDALQPLEFCAADGVGVGLCELSAFVDSQSYARSNGGGDWEKCFSVQ</sequence>
<evidence type="ECO:0000256" key="16">
    <source>
        <dbReference type="PIRSR" id="PIRSR000894-1"/>
    </source>
</evidence>
<evidence type="ECO:0000256" key="17">
    <source>
        <dbReference type="PIRSR" id="PIRSR000894-2"/>
    </source>
</evidence>
<dbReference type="SUPFAM" id="SSF53254">
    <property type="entry name" value="Phosphoglycerate mutase-like"/>
    <property type="match status" value="1"/>
</dbReference>
<evidence type="ECO:0000313" key="19">
    <source>
        <dbReference type="Proteomes" id="UP001221757"/>
    </source>
</evidence>
<evidence type="ECO:0000256" key="9">
    <source>
        <dbReference type="ARBA" id="ARBA00043670"/>
    </source>
</evidence>
<dbReference type="Pfam" id="PF00328">
    <property type="entry name" value="His_Phos_2"/>
    <property type="match status" value="1"/>
</dbReference>
<feature type="active site" description="Nucleophile" evidence="16">
    <location>
        <position position="52"/>
    </location>
</feature>
<evidence type="ECO:0000256" key="11">
    <source>
        <dbReference type="ARBA" id="ARBA00043721"/>
    </source>
</evidence>
<keyword evidence="3" id="KW-0964">Secreted</keyword>
<dbReference type="AlphaFoldDB" id="A0AAD7D713"/>
<evidence type="ECO:0000256" key="13">
    <source>
        <dbReference type="ARBA" id="ARBA00043788"/>
    </source>
</evidence>
<dbReference type="Proteomes" id="UP001221757">
    <property type="component" value="Unassembled WGS sequence"/>
</dbReference>
<feature type="disulfide bond" evidence="17">
    <location>
        <begin position="41"/>
        <end position="380"/>
    </location>
</feature>
<feature type="disulfide bond" evidence="17">
    <location>
        <begin position="400"/>
        <end position="410"/>
    </location>
</feature>
<comment type="catalytic activity">
    <reaction evidence="12">
        <text>1D-myo-inositol 1,2,4,5,6-pentakisphosphate + H2O = 1D-myo-inositol 1,2,5,6-tetrakisphosphate + phosphate</text>
        <dbReference type="Rhea" id="RHEA:77115"/>
        <dbReference type="ChEBI" id="CHEBI:15377"/>
        <dbReference type="ChEBI" id="CHEBI:43474"/>
        <dbReference type="ChEBI" id="CHEBI:57798"/>
        <dbReference type="ChEBI" id="CHEBI:195535"/>
    </reaction>
    <physiologicalReaction direction="left-to-right" evidence="12">
        <dbReference type="Rhea" id="RHEA:77116"/>
    </physiologicalReaction>
</comment>
<keyword evidence="5 17" id="KW-1015">Disulfide bond</keyword>
<evidence type="ECO:0000256" key="3">
    <source>
        <dbReference type="ARBA" id="ARBA00022525"/>
    </source>
</evidence>
<dbReference type="GO" id="GO:0003993">
    <property type="term" value="F:acid phosphatase activity"/>
    <property type="evidence" value="ECO:0007669"/>
    <property type="project" value="TreeGrafter"/>
</dbReference>
<comment type="catalytic activity">
    <reaction evidence="11">
        <text>1D-myo-inositol 1,2,6-trisphosphate + H2O = 1D-myo-inositol 1,2-bisphosphate + phosphate</text>
        <dbReference type="Rhea" id="RHEA:77131"/>
        <dbReference type="ChEBI" id="CHEBI:15377"/>
        <dbReference type="ChEBI" id="CHEBI:43474"/>
        <dbReference type="ChEBI" id="CHEBI:195537"/>
        <dbReference type="ChEBI" id="CHEBI:195539"/>
    </reaction>
    <physiologicalReaction direction="left-to-right" evidence="11">
        <dbReference type="Rhea" id="RHEA:77132"/>
    </physiologicalReaction>
</comment>
<dbReference type="PIRSF" id="PIRSF000894">
    <property type="entry name" value="Acid_phosphatase"/>
    <property type="match status" value="1"/>
</dbReference>
<comment type="caution">
    <text evidence="18">The sequence shown here is derived from an EMBL/GenBank/DDBJ whole genome shotgun (WGS) entry which is preliminary data.</text>
</comment>
<dbReference type="PANTHER" id="PTHR20963:SF24">
    <property type="entry name" value="3-PHYTASE B"/>
    <property type="match status" value="1"/>
</dbReference>
<dbReference type="InterPro" id="IPR033379">
    <property type="entry name" value="Acid_Pase_AS"/>
</dbReference>
<evidence type="ECO:0000313" key="18">
    <source>
        <dbReference type="EMBL" id="KAJ7681800.1"/>
    </source>
</evidence>
<comment type="subunit">
    <text evidence="2">Monomer.</text>
</comment>
<dbReference type="InterPro" id="IPR016274">
    <property type="entry name" value="Histidine_acid_Pase_euk"/>
</dbReference>
<keyword evidence="19" id="KW-1185">Reference proteome</keyword>
<dbReference type="InterPro" id="IPR000560">
    <property type="entry name" value="His_Pase_clade-2"/>
</dbReference>
<dbReference type="Gene3D" id="3.40.50.1240">
    <property type="entry name" value="Phosphoglycerate mutase-like"/>
    <property type="match status" value="1"/>
</dbReference>
<dbReference type="InterPro" id="IPR029033">
    <property type="entry name" value="His_PPase_superfam"/>
</dbReference>
<evidence type="ECO:0000256" key="15">
    <source>
        <dbReference type="ARBA" id="ARBA00044262"/>
    </source>
</evidence>
<evidence type="ECO:0000256" key="6">
    <source>
        <dbReference type="ARBA" id="ARBA00023180"/>
    </source>
</evidence>
<evidence type="ECO:0000256" key="2">
    <source>
        <dbReference type="ARBA" id="ARBA00011245"/>
    </source>
</evidence>
<gene>
    <name evidence="18" type="ORF">B0H17DRAFT_942638</name>
</gene>
<dbReference type="PANTHER" id="PTHR20963">
    <property type="entry name" value="MULTIPLE INOSITOL POLYPHOSPHATE PHOSPHATASE-RELATED"/>
    <property type="match status" value="1"/>
</dbReference>
<evidence type="ECO:0000256" key="5">
    <source>
        <dbReference type="ARBA" id="ARBA00023157"/>
    </source>
</evidence>
<comment type="catalytic activity">
    <reaction evidence="10">
        <text>1D-myo-inositol 1,2-bisphosphate + H2O = 1D-myo-inositol 2-phosphate + phosphate</text>
        <dbReference type="Rhea" id="RHEA:77135"/>
        <dbReference type="ChEBI" id="CHEBI:15377"/>
        <dbReference type="ChEBI" id="CHEBI:43474"/>
        <dbReference type="ChEBI" id="CHEBI:84142"/>
        <dbReference type="ChEBI" id="CHEBI:195539"/>
    </reaction>
    <physiologicalReaction direction="left-to-right" evidence="10">
        <dbReference type="Rhea" id="RHEA:77136"/>
    </physiologicalReaction>
</comment>
<dbReference type="PROSITE" id="PS00616">
    <property type="entry name" value="HIS_ACID_PHOSPHAT_1"/>
    <property type="match status" value="1"/>
</dbReference>
<comment type="subcellular location">
    <subcellularLocation>
        <location evidence="1">Secreted</location>
    </subcellularLocation>
</comment>
<evidence type="ECO:0000256" key="10">
    <source>
        <dbReference type="ARBA" id="ARBA00043675"/>
    </source>
</evidence>
<feature type="active site" description="Proton donor" evidence="16">
    <location>
        <position position="331"/>
    </location>
</feature>
<dbReference type="CDD" id="cd07061">
    <property type="entry name" value="HP_HAP_like"/>
    <property type="match status" value="1"/>
</dbReference>
<evidence type="ECO:0000256" key="8">
    <source>
        <dbReference type="ARBA" id="ARBA00042300"/>
    </source>
</evidence>
<feature type="disulfide bond" evidence="17">
    <location>
        <begin position="177"/>
        <end position="433"/>
    </location>
</feature>